<evidence type="ECO:0000313" key="2">
    <source>
        <dbReference type="EMBL" id="MUI60164.1"/>
    </source>
</evidence>
<dbReference type="Pfam" id="PF00561">
    <property type="entry name" value="Abhydrolase_1"/>
    <property type="match status" value="1"/>
</dbReference>
<dbReference type="InterPro" id="IPR000073">
    <property type="entry name" value="AB_hydrolase_1"/>
</dbReference>
<organism evidence="2">
    <name type="scientific">Pseudomonas aeruginosa</name>
    <dbReference type="NCBI Taxonomy" id="287"/>
    <lineage>
        <taxon>Bacteria</taxon>
        <taxon>Pseudomonadati</taxon>
        <taxon>Pseudomonadota</taxon>
        <taxon>Gammaproteobacteria</taxon>
        <taxon>Pseudomonadales</taxon>
        <taxon>Pseudomonadaceae</taxon>
        <taxon>Pseudomonas</taxon>
    </lineage>
</organism>
<dbReference type="Gene3D" id="3.40.50.1820">
    <property type="entry name" value="alpha/beta hydrolase"/>
    <property type="match status" value="1"/>
</dbReference>
<sequence length="264" mass="29028">MPSVSRGDIELVFDIQGQGPDLLLIAGTASDRSLWAQVRSELSRHFRTIAFDNRDAGQSSICSGAYTLQDLAEDARTVLSAAGAAQAHVMGHSLGGMIAQELALLAPERVASLTLVDTTSRLGTYMQAVISMALDWCHAIEDRELLVRSLYFLALGEEAIHNDALGQIAASLADGAPGQPKEALIRQWEVDLTVDTYDRLEQIRVPTHVVWGVQDKIIPEVHQFELLDKIVGSKYTRLKHSGHCPMIETPVAFTEKVLQFFHEQ</sequence>
<dbReference type="PRINTS" id="PR00111">
    <property type="entry name" value="ABHYDROLASE"/>
</dbReference>
<dbReference type="InterPro" id="IPR029058">
    <property type="entry name" value="AB_hydrolase_fold"/>
</dbReference>
<dbReference type="InterPro" id="IPR050471">
    <property type="entry name" value="AB_hydrolase"/>
</dbReference>
<dbReference type="EMBL" id="WOAJ01000008">
    <property type="protein sequence ID" value="MUI60164.1"/>
    <property type="molecule type" value="Genomic_DNA"/>
</dbReference>
<dbReference type="AlphaFoldDB" id="A0A6A9JW19"/>
<comment type="caution">
    <text evidence="2">The sequence shown here is derived from an EMBL/GenBank/DDBJ whole genome shotgun (WGS) entry which is preliminary data.</text>
</comment>
<proteinExistence type="predicted"/>
<dbReference type="InterPro" id="IPR000639">
    <property type="entry name" value="Epox_hydrolase-like"/>
</dbReference>
<dbReference type="PANTHER" id="PTHR43433">
    <property type="entry name" value="HYDROLASE, ALPHA/BETA FOLD FAMILY PROTEIN"/>
    <property type="match status" value="1"/>
</dbReference>
<keyword evidence="2" id="KW-0378">Hydrolase</keyword>
<reference evidence="2" key="1">
    <citation type="submission" date="2019-11" db="EMBL/GenBank/DDBJ databases">
        <title>Genomes of ocular Pseudomonas aeruginosa isolates.</title>
        <authorList>
            <person name="Khan M."/>
            <person name="Rice S.A."/>
            <person name="Willcox M.D.P."/>
            <person name="Stapleton F."/>
        </authorList>
    </citation>
    <scope>NUCLEOTIDE SEQUENCE</scope>
    <source>
        <strain evidence="2">PA206</strain>
    </source>
</reference>
<evidence type="ECO:0000259" key="1">
    <source>
        <dbReference type="Pfam" id="PF00561"/>
    </source>
</evidence>
<dbReference type="GO" id="GO:0004806">
    <property type="term" value="F:triacylglycerol lipase activity"/>
    <property type="evidence" value="ECO:0007669"/>
    <property type="project" value="TreeGrafter"/>
</dbReference>
<dbReference type="PANTHER" id="PTHR43433:SF5">
    <property type="entry name" value="AB HYDROLASE-1 DOMAIN-CONTAINING PROTEIN"/>
    <property type="match status" value="1"/>
</dbReference>
<feature type="domain" description="AB hydrolase-1" evidence="1">
    <location>
        <begin position="22"/>
        <end position="248"/>
    </location>
</feature>
<dbReference type="SUPFAM" id="SSF53474">
    <property type="entry name" value="alpha/beta-Hydrolases"/>
    <property type="match status" value="1"/>
</dbReference>
<dbReference type="GO" id="GO:0046503">
    <property type="term" value="P:glycerolipid catabolic process"/>
    <property type="evidence" value="ECO:0007669"/>
    <property type="project" value="TreeGrafter"/>
</dbReference>
<accession>A0A6A9JW19</accession>
<dbReference type="RefSeq" id="WP_052151807.1">
    <property type="nucleotide sequence ID" value="NZ_BSBA01000017.1"/>
</dbReference>
<dbReference type="PRINTS" id="PR00412">
    <property type="entry name" value="EPOXHYDRLASE"/>
</dbReference>
<protein>
    <submittedName>
        <fullName evidence="2">Alpha/beta fold hydrolase</fullName>
    </submittedName>
</protein>
<gene>
    <name evidence="2" type="ORF">GNQ20_20360</name>
</gene>
<name>A0A6A9JW19_PSEAI</name>